<reference evidence="1 2" key="1">
    <citation type="submission" date="2016-08" db="EMBL/GenBank/DDBJ databases">
        <title>Hymenobacter coccineus sp. nov., Hymenobacter lapidarius sp. nov. and Hymenobacter glacialis sp. nov., isolated from Antarctic soil.</title>
        <authorList>
            <person name="Sedlacek I."/>
            <person name="Kralova S."/>
            <person name="Kyrova K."/>
            <person name="Maslanova I."/>
            <person name="Stankova E."/>
            <person name="Vrbovska V."/>
            <person name="Nemec M."/>
            <person name="Bartak M."/>
            <person name="Svec P."/>
            <person name="Busse H.-J."/>
            <person name="Pantucek R."/>
        </authorList>
    </citation>
    <scope>NUCLEOTIDE SEQUENCE [LARGE SCALE GENOMIC DNA]</scope>
    <source>
        <strain evidence="1 2">CCM 8643</strain>
    </source>
</reference>
<dbReference type="STRING" id="1908237.BEN47_01025"/>
<evidence type="ECO:0000313" key="1">
    <source>
        <dbReference type="EMBL" id="OGX86173.1"/>
    </source>
</evidence>
<organism evidence="1 2">
    <name type="scientific">Hymenobacter lapidarius</name>
    <dbReference type="NCBI Taxonomy" id="1908237"/>
    <lineage>
        <taxon>Bacteria</taxon>
        <taxon>Pseudomonadati</taxon>
        <taxon>Bacteroidota</taxon>
        <taxon>Cytophagia</taxon>
        <taxon>Cytophagales</taxon>
        <taxon>Hymenobacteraceae</taxon>
        <taxon>Hymenobacter</taxon>
    </lineage>
</organism>
<keyword evidence="2" id="KW-1185">Reference proteome</keyword>
<dbReference type="Proteomes" id="UP000176294">
    <property type="component" value="Unassembled WGS sequence"/>
</dbReference>
<comment type="caution">
    <text evidence="1">The sequence shown here is derived from an EMBL/GenBank/DDBJ whole genome shotgun (WGS) entry which is preliminary data.</text>
</comment>
<dbReference type="AlphaFoldDB" id="A0A1G1T5L5"/>
<evidence type="ECO:0000313" key="2">
    <source>
        <dbReference type="Proteomes" id="UP000176294"/>
    </source>
</evidence>
<accession>A0A1G1T5L5</accession>
<protein>
    <submittedName>
        <fullName evidence="1">Uncharacterized protein</fullName>
    </submittedName>
</protein>
<sequence length="174" mass="19364">MKMKKILLFAPLVLLLAFMGCKKIDQLLTFNVDVTQSVVIPGYLVGAQLPPVKVTTKSEDSFRNNKTTRDKVKNVLLDKLTLTVTNPAGTNFNFLDRIELYINTTPNNKILLAKLYTVPRGMTTITLEPTTAKLDEYLKSDTYDLTAVATVNGFNPDDFTVRSDATFKVTANPL</sequence>
<dbReference type="PROSITE" id="PS51257">
    <property type="entry name" value="PROKAR_LIPOPROTEIN"/>
    <property type="match status" value="1"/>
</dbReference>
<name>A0A1G1T5L5_9BACT</name>
<dbReference type="EMBL" id="MDZB01000098">
    <property type="protein sequence ID" value="OGX86173.1"/>
    <property type="molecule type" value="Genomic_DNA"/>
</dbReference>
<gene>
    <name evidence="1" type="ORF">BEN47_01025</name>
</gene>
<proteinExistence type="predicted"/>